<dbReference type="InterPro" id="IPR006714">
    <property type="entry name" value="FlaA"/>
</dbReference>
<reference evidence="5" key="1">
    <citation type="journal article" date="2016" name="Appl. Environ. Microbiol.">
        <title>Multilocus sequence analysis of phylogroup 1 and 2 oral treponeme strains.</title>
        <authorList>
            <person name="Huo Y.B."/>
            <person name="Chan Y."/>
            <person name="Lacap-Bugler D.C."/>
            <person name="Mo S."/>
            <person name="Woo P.C."/>
            <person name="Leung W.K."/>
            <person name="Watt R.M."/>
        </authorList>
    </citation>
    <scope>NUCLEOTIDE SEQUENCE</scope>
    <source>
        <strain evidence="5">OMZ 305</strain>
    </source>
</reference>
<dbReference type="AlphaFoldDB" id="A0A1L2UR46"/>
<feature type="region of interest" description="Disordered" evidence="4">
    <location>
        <begin position="336"/>
        <end position="355"/>
    </location>
</feature>
<protein>
    <submittedName>
        <fullName evidence="5">Flagellar filament outer layer protein</fullName>
    </submittedName>
</protein>
<dbReference type="EMBL" id="KU877119">
    <property type="protein sequence ID" value="APE73851.1"/>
    <property type="molecule type" value="Genomic_DNA"/>
</dbReference>
<keyword evidence="3" id="KW-0975">Bacterial flagellum</keyword>
<keyword evidence="5" id="KW-0966">Cell projection</keyword>
<evidence type="ECO:0000256" key="3">
    <source>
        <dbReference type="ARBA" id="ARBA00023143"/>
    </source>
</evidence>
<dbReference type="Pfam" id="PF04620">
    <property type="entry name" value="FlaA"/>
    <property type="match status" value="1"/>
</dbReference>
<gene>
    <name evidence="5" type="primary">flaA</name>
</gene>
<evidence type="ECO:0000256" key="1">
    <source>
        <dbReference type="ARBA" id="ARBA00004631"/>
    </source>
</evidence>
<dbReference type="GO" id="GO:0071973">
    <property type="term" value="P:bacterial-type flagellum-dependent cell motility"/>
    <property type="evidence" value="ECO:0007669"/>
    <property type="project" value="InterPro"/>
</dbReference>
<organism evidence="5">
    <name type="scientific">Treponema vincentii</name>
    <dbReference type="NCBI Taxonomy" id="69710"/>
    <lineage>
        <taxon>Bacteria</taxon>
        <taxon>Pseudomonadati</taxon>
        <taxon>Spirochaetota</taxon>
        <taxon>Spirochaetia</taxon>
        <taxon>Spirochaetales</taxon>
        <taxon>Treponemataceae</taxon>
        <taxon>Treponema</taxon>
    </lineage>
</organism>
<proteinExistence type="predicted"/>
<evidence type="ECO:0000256" key="4">
    <source>
        <dbReference type="SAM" id="MobiDB-lite"/>
    </source>
</evidence>
<reference evidence="5" key="2">
    <citation type="submission" date="2016-03" db="EMBL/GenBank/DDBJ databases">
        <authorList>
            <person name="Ploux O."/>
        </authorList>
    </citation>
    <scope>NUCLEOTIDE SEQUENCE</scope>
    <source>
        <strain evidence="5">OMZ 305</strain>
    </source>
</reference>
<dbReference type="PIRSF" id="PIRSF002892">
    <property type="entry name" value="Flagellin_A"/>
    <property type="match status" value="1"/>
</dbReference>
<keyword evidence="2" id="KW-0574">Periplasm</keyword>
<keyword evidence="5" id="KW-0282">Flagellum</keyword>
<evidence type="ECO:0000256" key="2">
    <source>
        <dbReference type="ARBA" id="ARBA00022764"/>
    </source>
</evidence>
<sequence length="355" mass="39376">MKRTSILVAIALLFIGAFAVAEEAILVDFALLNADILADKNGAMTQNRRTVMDYATVAGSTYTDEQKALMRTSLAIGQWEVVLNSSSRNPTAVAVSHATEAKVSDEAKNFAGQTMMGVRIEFPLWAHNASATIEPTFNIPSYESLAQVDDQGNIQEATDEEKASGKGRFEDGYGVVRNTGVIKSIAVNTYGMNFPHGLYVLIRNEKNEVKRYFMGYLLFDGWKELVWNNPAYLTDVRARETRLYPVYPKSLPFSAFEGFLVTRDAAHDGGPFVGYFKDVKLIYDKAVLNTVRDFADEDIWGIQTKMNNERMQLEMSRFGQTQVLRFLEQEKMATEAGFTPSEGSAAAGNSTEAAN</sequence>
<dbReference type="GO" id="GO:0055040">
    <property type="term" value="C:periplasmic flagellum"/>
    <property type="evidence" value="ECO:0007669"/>
    <property type="project" value="UniProtKB-SubCell"/>
</dbReference>
<dbReference type="GO" id="GO:0030288">
    <property type="term" value="C:outer membrane-bounded periplasmic space"/>
    <property type="evidence" value="ECO:0007669"/>
    <property type="project" value="InterPro"/>
</dbReference>
<keyword evidence="5" id="KW-0969">Cilium</keyword>
<dbReference type="InterPro" id="IPR016369">
    <property type="entry name" value="FlaA_Spirochaetes"/>
</dbReference>
<accession>A0A1L2UR46</accession>
<evidence type="ECO:0000313" key="5">
    <source>
        <dbReference type="EMBL" id="APE73851.1"/>
    </source>
</evidence>
<comment type="subcellular location">
    <subcellularLocation>
        <location evidence="1">Periplasmic flagellum</location>
    </subcellularLocation>
</comment>
<name>A0A1L2UR46_9SPIR</name>